<dbReference type="InterPro" id="IPR029058">
    <property type="entry name" value="AB_hydrolase_fold"/>
</dbReference>
<feature type="chain" id="PRO_5047247530" description="Cutinase" evidence="4">
    <location>
        <begin position="20"/>
        <end position="273"/>
    </location>
</feature>
<dbReference type="Proteomes" id="UP001521785">
    <property type="component" value="Unassembled WGS sequence"/>
</dbReference>
<comment type="caution">
    <text evidence="5">The sequence shown here is derived from an EMBL/GenBank/DDBJ whole genome shotgun (WGS) entry which is preliminary data.</text>
</comment>
<evidence type="ECO:0000313" key="6">
    <source>
        <dbReference type="Proteomes" id="UP001521785"/>
    </source>
</evidence>
<reference evidence="5 6" key="1">
    <citation type="submission" date="2024-02" db="EMBL/GenBank/DDBJ databases">
        <title>De novo assembly and annotation of 12 fungi associated with fruit tree decline syndrome in Ontario, Canada.</title>
        <authorList>
            <person name="Sulman M."/>
            <person name="Ellouze W."/>
            <person name="Ilyukhin E."/>
        </authorList>
    </citation>
    <scope>NUCLEOTIDE SEQUENCE [LARGE SCALE GENOMIC DNA]</scope>
    <source>
        <strain evidence="5 6">M42-189</strain>
    </source>
</reference>
<feature type="signal peptide" evidence="4">
    <location>
        <begin position="1"/>
        <end position="19"/>
    </location>
</feature>
<name>A0ABR3RL06_9PLEO</name>
<keyword evidence="6" id="KW-1185">Reference proteome</keyword>
<evidence type="ECO:0000256" key="4">
    <source>
        <dbReference type="SAM" id="SignalP"/>
    </source>
</evidence>
<dbReference type="SMART" id="SM01110">
    <property type="entry name" value="Cutinase"/>
    <property type="match status" value="1"/>
</dbReference>
<dbReference type="InterPro" id="IPR000675">
    <property type="entry name" value="Cutinase/axe"/>
</dbReference>
<organism evidence="5 6">
    <name type="scientific">Paraconiothyrium brasiliense</name>
    <dbReference type="NCBI Taxonomy" id="300254"/>
    <lineage>
        <taxon>Eukaryota</taxon>
        <taxon>Fungi</taxon>
        <taxon>Dikarya</taxon>
        <taxon>Ascomycota</taxon>
        <taxon>Pezizomycotina</taxon>
        <taxon>Dothideomycetes</taxon>
        <taxon>Pleosporomycetidae</taxon>
        <taxon>Pleosporales</taxon>
        <taxon>Massarineae</taxon>
        <taxon>Didymosphaeriaceae</taxon>
        <taxon>Paraconiothyrium</taxon>
    </lineage>
</organism>
<dbReference type="EMBL" id="JAKJXO020000005">
    <property type="protein sequence ID" value="KAL1605123.1"/>
    <property type="molecule type" value="Genomic_DNA"/>
</dbReference>
<keyword evidence="4" id="KW-0732">Signal</keyword>
<dbReference type="Pfam" id="PF01083">
    <property type="entry name" value="Cutinase"/>
    <property type="match status" value="1"/>
</dbReference>
<dbReference type="Gene3D" id="3.40.50.1820">
    <property type="entry name" value="alpha/beta hydrolase"/>
    <property type="match status" value="1"/>
</dbReference>
<evidence type="ECO:0000313" key="5">
    <source>
        <dbReference type="EMBL" id="KAL1605123.1"/>
    </source>
</evidence>
<sequence>MKLTATFLALTTLLTISIAQTTCHKYVIISIRGTYEPQGRSIAFTTMINQTFAAIPGGVEYDAVYPAAANQTAYFGADDVTRYINNGLQNCPQQQYAILGYSQGASATMLTLNNITDPSSTAYKAIKAVLVVGNPYHIPGASVNVDENGGDATKNFPGVVYNASNASSRGIPQIYYDDGKLVDICHTEDSICAPAYPNASFVPGHIQYGKQNVQDMGAKFLIERLGGNSTNPSTTPTATGSPTSSQPAQYTGGANMVPMSFIAALSGMFALFL</sequence>
<proteinExistence type="predicted"/>
<gene>
    <name evidence="5" type="ORF">SLS60_004666</name>
</gene>
<feature type="compositionally biased region" description="Low complexity" evidence="3">
    <location>
        <begin position="226"/>
        <end position="245"/>
    </location>
</feature>
<evidence type="ECO:0008006" key="7">
    <source>
        <dbReference type="Google" id="ProtNLM"/>
    </source>
</evidence>
<evidence type="ECO:0000256" key="3">
    <source>
        <dbReference type="SAM" id="MobiDB-lite"/>
    </source>
</evidence>
<dbReference type="PANTHER" id="PTHR33630">
    <property type="entry name" value="CUTINASE RV1984C-RELATED-RELATED"/>
    <property type="match status" value="1"/>
</dbReference>
<evidence type="ECO:0000256" key="1">
    <source>
        <dbReference type="ARBA" id="ARBA00022801"/>
    </source>
</evidence>
<keyword evidence="1" id="KW-0378">Hydrolase</keyword>
<dbReference type="PANTHER" id="PTHR33630:SF9">
    <property type="entry name" value="CUTINASE 4"/>
    <property type="match status" value="1"/>
</dbReference>
<accession>A0ABR3RL06</accession>
<keyword evidence="2" id="KW-1015">Disulfide bond</keyword>
<feature type="region of interest" description="Disordered" evidence="3">
    <location>
        <begin position="225"/>
        <end position="250"/>
    </location>
</feature>
<evidence type="ECO:0000256" key="2">
    <source>
        <dbReference type="ARBA" id="ARBA00023157"/>
    </source>
</evidence>
<protein>
    <recommendedName>
        <fullName evidence="7">Cutinase</fullName>
    </recommendedName>
</protein>
<dbReference type="SUPFAM" id="SSF53474">
    <property type="entry name" value="alpha/beta-Hydrolases"/>
    <property type="match status" value="1"/>
</dbReference>